<feature type="chain" id="PRO_5004478447" description="Peptidase S54 rhomboid domain-containing protein" evidence="9">
    <location>
        <begin position="30"/>
        <end position="471"/>
    </location>
</feature>
<organism evidence="11 12">
    <name type="scientific">Pseudozyma hubeiensis (strain SY62)</name>
    <name type="common">Yeast</name>
    <dbReference type="NCBI Taxonomy" id="1305764"/>
    <lineage>
        <taxon>Eukaryota</taxon>
        <taxon>Fungi</taxon>
        <taxon>Dikarya</taxon>
        <taxon>Basidiomycota</taxon>
        <taxon>Ustilaginomycotina</taxon>
        <taxon>Ustilaginomycetes</taxon>
        <taxon>Ustilaginales</taxon>
        <taxon>Ustilaginaceae</taxon>
        <taxon>Pseudozyma</taxon>
    </lineage>
</organism>
<proteinExistence type="inferred from homology"/>
<dbReference type="GO" id="GO:0004252">
    <property type="term" value="F:serine-type endopeptidase activity"/>
    <property type="evidence" value="ECO:0007669"/>
    <property type="project" value="InterPro"/>
</dbReference>
<feature type="transmembrane region" description="Helical" evidence="8">
    <location>
        <begin position="111"/>
        <end position="131"/>
    </location>
</feature>
<feature type="transmembrane region" description="Helical" evidence="8">
    <location>
        <begin position="430"/>
        <end position="448"/>
    </location>
</feature>
<dbReference type="GeneID" id="24111174"/>
<evidence type="ECO:0000256" key="9">
    <source>
        <dbReference type="SAM" id="SignalP"/>
    </source>
</evidence>
<dbReference type="GO" id="GO:0016020">
    <property type="term" value="C:membrane"/>
    <property type="evidence" value="ECO:0007669"/>
    <property type="project" value="UniProtKB-SubCell"/>
</dbReference>
<evidence type="ECO:0000256" key="6">
    <source>
        <dbReference type="ARBA" id="ARBA00023136"/>
    </source>
</evidence>
<evidence type="ECO:0000256" key="1">
    <source>
        <dbReference type="ARBA" id="ARBA00004141"/>
    </source>
</evidence>
<dbReference type="InterPro" id="IPR035952">
    <property type="entry name" value="Rhomboid-like_sf"/>
</dbReference>
<feature type="region of interest" description="Disordered" evidence="7">
    <location>
        <begin position="74"/>
        <end position="104"/>
    </location>
</feature>
<dbReference type="STRING" id="1305764.R9PAB3"/>
<evidence type="ECO:0000313" key="12">
    <source>
        <dbReference type="Proteomes" id="UP000014071"/>
    </source>
</evidence>
<dbReference type="Pfam" id="PF01694">
    <property type="entry name" value="Rhomboid"/>
    <property type="match status" value="1"/>
</dbReference>
<keyword evidence="12" id="KW-1185">Reference proteome</keyword>
<feature type="transmembrane region" description="Helical" evidence="8">
    <location>
        <begin position="371"/>
        <end position="391"/>
    </location>
</feature>
<dbReference type="eggNOG" id="KOG2980">
    <property type="taxonomic scope" value="Eukaryota"/>
</dbReference>
<evidence type="ECO:0000313" key="11">
    <source>
        <dbReference type="EMBL" id="GAC98308.1"/>
    </source>
</evidence>
<dbReference type="AlphaFoldDB" id="R9PAB3"/>
<evidence type="ECO:0000256" key="5">
    <source>
        <dbReference type="ARBA" id="ARBA00022989"/>
    </source>
</evidence>
<gene>
    <name evidence="11" type="ORF">PHSY_005901</name>
</gene>
<keyword evidence="5 8" id="KW-1133">Transmembrane helix</keyword>
<sequence>MLPPGLAASWKAGLRLGSTSLLFTASAAASPRCATPTILSLSRSSIDTRIPSHRPLTTSSNILARLAPLARRRDPLARSHPTPISPPPQDLDPIHPYPPPSSAHQPSTSRALLFLVAFSTLTFTSAAYYSLLDTQRIASRLHTSRDVFSNISSFFTSSNDGASSRSIWGSGVDERRLAVAKTQDTAERLGLRMEWIMRRCEQLLPEPVCEVIGRTYLIVAEKYVNLSPSQRAVVPVVAVNTLVFAMWSVASIGRRGGGGMLGWMTRNFVHRPSANRNRTLVTSVFSHQNFLHFTFNNLALWSIGGSAVYLSTHLSSSSAVEEASPTPHFLAFFATAGVFAATVSHIVTAVRFKRISALHGVAFAKETLGRHASLGASGAVYSALVMSAFAFPDAKLGVILLPWVTVNIGVGVVGLVLVDAVGVVRGWRMFDHWAHLAGAAFGAGYWFGGAEVWEWLKRRLVERLRAGRELQ</sequence>
<keyword evidence="6 8" id="KW-0472">Membrane</keyword>
<dbReference type="InterPro" id="IPR050925">
    <property type="entry name" value="Rhomboid_protease_S54"/>
</dbReference>
<name>R9PAB3_PSEHS</name>
<feature type="transmembrane region" description="Helical" evidence="8">
    <location>
        <begin position="329"/>
        <end position="350"/>
    </location>
</feature>
<evidence type="ECO:0000256" key="7">
    <source>
        <dbReference type="SAM" id="MobiDB-lite"/>
    </source>
</evidence>
<dbReference type="OrthoDB" id="10260614at2759"/>
<keyword evidence="4" id="KW-0378">Hydrolase</keyword>
<comment type="subcellular location">
    <subcellularLocation>
        <location evidence="1">Membrane</location>
        <topology evidence="1">Multi-pass membrane protein</topology>
    </subcellularLocation>
</comment>
<keyword evidence="9" id="KW-0732">Signal</keyword>
<accession>R9PAB3</accession>
<dbReference type="Proteomes" id="UP000014071">
    <property type="component" value="Unassembled WGS sequence"/>
</dbReference>
<dbReference type="HOGENOM" id="CLU_034022_1_1_1"/>
<dbReference type="InterPro" id="IPR022764">
    <property type="entry name" value="Peptidase_S54_rhomboid_dom"/>
</dbReference>
<feature type="compositionally biased region" description="Pro residues" evidence="7">
    <location>
        <begin position="83"/>
        <end position="101"/>
    </location>
</feature>
<feature type="signal peptide" evidence="9">
    <location>
        <begin position="1"/>
        <end position="29"/>
    </location>
</feature>
<protein>
    <recommendedName>
        <fullName evidence="10">Peptidase S54 rhomboid domain-containing protein</fullName>
    </recommendedName>
</protein>
<dbReference type="PANTHER" id="PTHR43731:SF14">
    <property type="entry name" value="PRESENILIN-ASSOCIATED RHOMBOID-LIKE PROTEIN, MITOCHONDRIAL"/>
    <property type="match status" value="1"/>
</dbReference>
<dbReference type="GO" id="GO:0006465">
    <property type="term" value="P:signal peptide processing"/>
    <property type="evidence" value="ECO:0007669"/>
    <property type="project" value="TreeGrafter"/>
</dbReference>
<dbReference type="EMBL" id="DF238820">
    <property type="protein sequence ID" value="GAC98308.1"/>
    <property type="molecule type" value="Genomic_DNA"/>
</dbReference>
<comment type="similarity">
    <text evidence="2">Belongs to the peptidase S54 family.</text>
</comment>
<feature type="transmembrane region" description="Helical" evidence="8">
    <location>
        <begin position="232"/>
        <end position="253"/>
    </location>
</feature>
<evidence type="ECO:0000256" key="4">
    <source>
        <dbReference type="ARBA" id="ARBA00022801"/>
    </source>
</evidence>
<dbReference type="PANTHER" id="PTHR43731">
    <property type="entry name" value="RHOMBOID PROTEASE"/>
    <property type="match status" value="1"/>
</dbReference>
<evidence type="ECO:0000256" key="2">
    <source>
        <dbReference type="ARBA" id="ARBA00009045"/>
    </source>
</evidence>
<reference evidence="12" key="1">
    <citation type="journal article" date="2013" name="Genome Announc.">
        <title>Draft genome sequence of the basidiomycetous yeast-like fungus Pseudozyma hubeiensis SY62, which produces an abundant amount of the biosurfactant mannosylerythritol lipids.</title>
        <authorList>
            <person name="Konishi M."/>
            <person name="Hatada Y."/>
            <person name="Horiuchi J."/>
        </authorList>
    </citation>
    <scope>NUCLEOTIDE SEQUENCE [LARGE SCALE GENOMIC DNA]</scope>
    <source>
        <strain evidence="12">SY62</strain>
    </source>
</reference>
<keyword evidence="3 8" id="KW-0812">Transmembrane</keyword>
<evidence type="ECO:0000259" key="10">
    <source>
        <dbReference type="Pfam" id="PF01694"/>
    </source>
</evidence>
<dbReference type="Gene3D" id="1.20.1540.10">
    <property type="entry name" value="Rhomboid-like"/>
    <property type="match status" value="1"/>
</dbReference>
<dbReference type="RefSeq" id="XP_012191895.1">
    <property type="nucleotide sequence ID" value="XM_012336505.1"/>
</dbReference>
<feature type="transmembrane region" description="Helical" evidence="8">
    <location>
        <begin position="397"/>
        <end position="418"/>
    </location>
</feature>
<dbReference type="SUPFAM" id="SSF144091">
    <property type="entry name" value="Rhomboid-like"/>
    <property type="match status" value="1"/>
</dbReference>
<evidence type="ECO:0000256" key="8">
    <source>
        <dbReference type="SAM" id="Phobius"/>
    </source>
</evidence>
<evidence type="ECO:0000256" key="3">
    <source>
        <dbReference type="ARBA" id="ARBA00022692"/>
    </source>
</evidence>
<feature type="domain" description="Peptidase S54 rhomboid" evidence="10">
    <location>
        <begin position="279"/>
        <end position="447"/>
    </location>
</feature>